<dbReference type="Pfam" id="PF16850">
    <property type="entry name" value="Inhibitor_I66"/>
    <property type="match status" value="1"/>
</dbReference>
<organism evidence="1 2">
    <name type="scientific">Pyrenophora teres f. teres</name>
    <dbReference type="NCBI Taxonomy" id="97479"/>
    <lineage>
        <taxon>Eukaryota</taxon>
        <taxon>Fungi</taxon>
        <taxon>Dikarya</taxon>
        <taxon>Ascomycota</taxon>
        <taxon>Pezizomycotina</taxon>
        <taxon>Dothideomycetes</taxon>
        <taxon>Pleosporomycetidae</taxon>
        <taxon>Pleosporales</taxon>
        <taxon>Pleosporineae</taxon>
        <taxon>Pleosporaceae</taxon>
        <taxon>Pyrenophora</taxon>
    </lineage>
</organism>
<accession>A0A6S6W1S9</accession>
<gene>
    <name evidence="1" type="ORF">PTTW11_05516</name>
</gene>
<dbReference type="AlphaFoldDB" id="A0A6S6W1S9"/>
<dbReference type="GO" id="GO:0004867">
    <property type="term" value="F:serine-type endopeptidase inhibitor activity"/>
    <property type="evidence" value="ECO:0007669"/>
    <property type="project" value="InterPro"/>
</dbReference>
<dbReference type="InterPro" id="IPR031755">
    <property type="entry name" value="Inhibitor_I66"/>
</dbReference>
<evidence type="ECO:0000313" key="1">
    <source>
        <dbReference type="EMBL" id="CAE7173847.1"/>
    </source>
</evidence>
<dbReference type="EMBL" id="HG992981">
    <property type="protein sequence ID" value="CAE7173847.1"/>
    <property type="molecule type" value="Genomic_DNA"/>
</dbReference>
<reference evidence="1" key="1">
    <citation type="submission" date="2021-02" db="EMBL/GenBank/DDBJ databases">
        <authorList>
            <person name="Syme A R."/>
            <person name="Syme A R."/>
            <person name="Moolhuijzen P."/>
        </authorList>
    </citation>
    <scope>NUCLEOTIDE SEQUENCE</scope>
    <source>
        <strain evidence="1">W1-1</strain>
    </source>
</reference>
<name>A0A6S6W1S9_9PLEO</name>
<proteinExistence type="predicted"/>
<dbReference type="Gene3D" id="2.80.10.50">
    <property type="match status" value="1"/>
</dbReference>
<sequence length="129" mass="14545">MSENMDSLPKPFTIEIDGNPISKIDAVPEGREQAKIGSEPAVFELKNGRLQCDGHILARAMLEDRSLLPKRVYWYPAGTTEQTQDVTASKHGEEYRLHFSNCPLTAKEEGVFAEMLDRDDHSKVVLKMQ</sequence>
<dbReference type="Proteomes" id="UP000472372">
    <property type="component" value="Chromosome 5"/>
</dbReference>
<protein>
    <submittedName>
        <fullName evidence="1">Inhibitor I66 domain containing protein</fullName>
    </submittedName>
</protein>
<evidence type="ECO:0000313" key="2">
    <source>
        <dbReference type="Proteomes" id="UP000472372"/>
    </source>
</evidence>